<dbReference type="EMBL" id="JAESVA010000004">
    <property type="protein sequence ID" value="MCB8881058.1"/>
    <property type="molecule type" value="Genomic_DNA"/>
</dbReference>
<proteinExistence type="predicted"/>
<dbReference type="Proteomes" id="UP000721844">
    <property type="component" value="Unassembled WGS sequence"/>
</dbReference>
<evidence type="ECO:0000313" key="3">
    <source>
        <dbReference type="Proteomes" id="UP000721844"/>
    </source>
</evidence>
<accession>A0A964E4K1</accession>
<dbReference type="Pfam" id="PF00534">
    <property type="entry name" value="Glycos_transf_1"/>
    <property type="match status" value="1"/>
</dbReference>
<dbReference type="InterPro" id="IPR001296">
    <property type="entry name" value="Glyco_trans_1"/>
</dbReference>
<dbReference type="RefSeq" id="WP_227307733.1">
    <property type="nucleotide sequence ID" value="NZ_JAESVA010000004.1"/>
</dbReference>
<feature type="domain" description="Glycosyl transferase family 1" evidence="1">
    <location>
        <begin position="183"/>
        <end position="346"/>
    </location>
</feature>
<dbReference type="PANTHER" id="PTHR12526">
    <property type="entry name" value="GLYCOSYLTRANSFERASE"/>
    <property type="match status" value="1"/>
</dbReference>
<sequence>MKILFAFENALPSAQADAEVFMATAEALAPFTTQAWLHIPAPNAASLAAARLVRGVAMVSAWAPGRPAVLRHILCGLTIVCRRAFREADLVYTRNLWVAWISLIFGQRVAFDHYRPWPDQIPPLQRWLYSLFSHPRLIVNICHSDYTRQAYLRLGVDGAKLRRVLNGFEPQRLRNPVLPTEAKSHLGLDPTRKYVVYTGRVNHKKGLALVVRAAKMLPDLEFLLVGSSAEGPIEALARDVPNVRIIPFQQPDALVQYIYAADVLLIPPSREPLAQFGSTVLPLKVFFYLSAGRPILAGDTSDVREVLRHGENAWLCAPDQPEALVDGLMRLTEDAGLAARLAAAAQADSAALTWTARATRISSILTERLQAHRTAPAPWGRQQSMRWRQLSWRWLRHLRRTRFWILPPDELTDEPNG</sequence>
<name>A0A964E4K1_9PROT</name>
<evidence type="ECO:0000259" key="1">
    <source>
        <dbReference type="Pfam" id="PF00534"/>
    </source>
</evidence>
<dbReference type="Gene3D" id="3.40.50.2000">
    <property type="entry name" value="Glycogen Phosphorylase B"/>
    <property type="match status" value="1"/>
</dbReference>
<dbReference type="GO" id="GO:0016757">
    <property type="term" value="F:glycosyltransferase activity"/>
    <property type="evidence" value="ECO:0007669"/>
    <property type="project" value="InterPro"/>
</dbReference>
<reference evidence="2 3" key="1">
    <citation type="journal article" date="2021" name="Microorganisms">
        <title>Acidisoma silvae sp. nov. and Acidisomacellulosilytica sp. nov., Two Acidophilic Bacteria Isolated from Decaying Wood, Hydrolyzing Cellulose and Producing Poly-3-hydroxybutyrate.</title>
        <authorList>
            <person name="Mieszkin S."/>
            <person name="Pouder E."/>
            <person name="Uroz S."/>
            <person name="Simon-Colin C."/>
            <person name="Alain K."/>
        </authorList>
    </citation>
    <scope>NUCLEOTIDE SEQUENCE [LARGE SCALE GENOMIC DNA]</scope>
    <source>
        <strain evidence="2 3">HW T5.17</strain>
    </source>
</reference>
<keyword evidence="3" id="KW-1185">Reference proteome</keyword>
<comment type="caution">
    <text evidence="2">The sequence shown here is derived from an EMBL/GenBank/DDBJ whole genome shotgun (WGS) entry which is preliminary data.</text>
</comment>
<dbReference type="AlphaFoldDB" id="A0A964E4K1"/>
<protein>
    <submittedName>
        <fullName evidence="2">Glycosyltransferase</fullName>
    </submittedName>
</protein>
<gene>
    <name evidence="2" type="ORF">ACELLULO517_12500</name>
</gene>
<dbReference type="PANTHER" id="PTHR12526:SF622">
    <property type="entry name" value="GLYCOSYLTRANSFERASE (GROUP I)"/>
    <property type="match status" value="1"/>
</dbReference>
<evidence type="ECO:0000313" key="2">
    <source>
        <dbReference type="EMBL" id="MCB8881058.1"/>
    </source>
</evidence>
<dbReference type="SUPFAM" id="SSF53756">
    <property type="entry name" value="UDP-Glycosyltransferase/glycogen phosphorylase"/>
    <property type="match status" value="1"/>
</dbReference>
<organism evidence="2 3">
    <name type="scientific">Acidisoma cellulosilyticum</name>
    <dbReference type="NCBI Taxonomy" id="2802395"/>
    <lineage>
        <taxon>Bacteria</taxon>
        <taxon>Pseudomonadati</taxon>
        <taxon>Pseudomonadota</taxon>
        <taxon>Alphaproteobacteria</taxon>
        <taxon>Acetobacterales</taxon>
        <taxon>Acidocellaceae</taxon>
        <taxon>Acidisoma</taxon>
    </lineage>
</organism>